<dbReference type="Proteomes" id="UP000032024">
    <property type="component" value="Chromosome"/>
</dbReference>
<evidence type="ECO:0000313" key="2">
    <source>
        <dbReference type="Proteomes" id="UP000032024"/>
    </source>
</evidence>
<proteinExistence type="predicted"/>
<organism evidence="1 2">
    <name type="scientific">Heyndrickxia coagulans</name>
    <name type="common">Weizmannia coagulans</name>
    <dbReference type="NCBI Taxonomy" id="1398"/>
    <lineage>
        <taxon>Bacteria</taxon>
        <taxon>Bacillati</taxon>
        <taxon>Bacillota</taxon>
        <taxon>Bacilli</taxon>
        <taxon>Bacillales</taxon>
        <taxon>Bacillaceae</taxon>
        <taxon>Heyndrickxia</taxon>
    </lineage>
</organism>
<evidence type="ECO:0000313" key="1">
    <source>
        <dbReference type="EMBL" id="AJO22388.1"/>
    </source>
</evidence>
<gene>
    <name evidence="1" type="ORF">SB48_HM08orf02511</name>
</gene>
<dbReference type="AlphaFoldDB" id="A0AAN0T5D3"/>
<dbReference type="EMBL" id="CP010525">
    <property type="protein sequence ID" value="AJO22388.1"/>
    <property type="molecule type" value="Genomic_DNA"/>
</dbReference>
<protein>
    <submittedName>
        <fullName evidence="1">Uncharacterized protein</fullName>
    </submittedName>
</protein>
<accession>A0AAN0T5D3</accession>
<name>A0AAN0T5D3_HEYCO</name>
<keyword evidence="2" id="KW-1185">Reference proteome</keyword>
<reference evidence="2" key="1">
    <citation type="submission" date="2015-01" db="EMBL/GenBank/DDBJ databases">
        <title>Comparative genome analysis of Bacillus coagulans HM-08, Clostridium butyricum HM-68, Bacillus subtilis HM-66 and Bacillus paralicheniformis BL-09.</title>
        <authorList>
            <person name="Zhang H."/>
        </authorList>
    </citation>
    <scope>NUCLEOTIDE SEQUENCE [LARGE SCALE GENOMIC DNA]</scope>
    <source>
        <strain evidence="2">HM-08</strain>
    </source>
</reference>
<sequence>MYCIFIREVCTAAGLLGMIATVAGKSRFFYFVFFVSNIARLVISRRKPYMAAGLLGRPLQSRVRAGFYLFFF</sequence>